<evidence type="ECO:0000256" key="1">
    <source>
        <dbReference type="ARBA" id="ARBA00005641"/>
    </source>
</evidence>
<feature type="transmembrane region" description="Helical" evidence="9">
    <location>
        <begin position="60"/>
        <end position="84"/>
    </location>
</feature>
<evidence type="ECO:0000256" key="2">
    <source>
        <dbReference type="ARBA" id="ARBA00022801"/>
    </source>
</evidence>
<dbReference type="EC" id="3.2.1.58" evidence="7"/>
<reference evidence="10 11" key="1">
    <citation type="submission" date="2024-02" db="EMBL/GenBank/DDBJ databases">
        <title>A draft genome for the cacao thread blight pathogen Marasmius crinis-equi.</title>
        <authorList>
            <person name="Cohen S.P."/>
            <person name="Baruah I.K."/>
            <person name="Amoako-Attah I."/>
            <person name="Bukari Y."/>
            <person name="Meinhardt L.W."/>
            <person name="Bailey B.A."/>
        </authorList>
    </citation>
    <scope>NUCLEOTIDE SEQUENCE [LARGE SCALE GENOMIC DNA]</scope>
    <source>
        <strain evidence="10 11">GH-76</strain>
    </source>
</reference>
<keyword evidence="9" id="KW-0812">Transmembrane</keyword>
<dbReference type="PANTHER" id="PTHR31297">
    <property type="entry name" value="GLUCAN ENDO-1,6-BETA-GLUCOSIDASE B"/>
    <property type="match status" value="1"/>
</dbReference>
<dbReference type="InterPro" id="IPR050386">
    <property type="entry name" value="Glycosyl_hydrolase_5"/>
</dbReference>
<evidence type="ECO:0000256" key="3">
    <source>
        <dbReference type="ARBA" id="ARBA00023180"/>
    </source>
</evidence>
<evidence type="ECO:0000313" key="10">
    <source>
        <dbReference type="EMBL" id="KAL0578127.1"/>
    </source>
</evidence>
<evidence type="ECO:0000313" key="11">
    <source>
        <dbReference type="Proteomes" id="UP001465976"/>
    </source>
</evidence>
<evidence type="ECO:0000256" key="6">
    <source>
        <dbReference type="ARBA" id="ARBA00036824"/>
    </source>
</evidence>
<keyword evidence="2" id="KW-0378">Hydrolase</keyword>
<comment type="catalytic activity">
    <reaction evidence="6">
        <text>Successive hydrolysis of beta-D-glucose units from the non-reducing ends of (1-&gt;3)-beta-D-glucans, releasing alpha-glucose.</text>
        <dbReference type="EC" id="3.2.1.58"/>
    </reaction>
</comment>
<evidence type="ECO:0000256" key="4">
    <source>
        <dbReference type="ARBA" id="ARBA00023295"/>
    </source>
</evidence>
<comment type="similarity">
    <text evidence="1">Belongs to the glycosyl hydrolase 5 (cellulase A) family.</text>
</comment>
<protein>
    <recommendedName>
        <fullName evidence="7">glucan 1,3-beta-glucosidase</fullName>
        <ecNumber evidence="7">3.2.1.58</ecNumber>
    </recommendedName>
</protein>
<keyword evidence="5" id="KW-0961">Cell wall biogenesis/degradation</keyword>
<dbReference type="PANTHER" id="PTHR31297:SF34">
    <property type="entry name" value="GLUCAN 1,3-BETA-GLUCOSIDASE 2"/>
    <property type="match status" value="1"/>
</dbReference>
<keyword evidence="9" id="KW-1133">Transmembrane helix</keyword>
<evidence type="ECO:0000256" key="8">
    <source>
        <dbReference type="SAM" id="MobiDB-lite"/>
    </source>
</evidence>
<feature type="region of interest" description="Disordered" evidence="8">
    <location>
        <begin position="1"/>
        <end position="51"/>
    </location>
</feature>
<feature type="region of interest" description="Disordered" evidence="8">
    <location>
        <begin position="700"/>
        <end position="744"/>
    </location>
</feature>
<comment type="caution">
    <text evidence="10">The sequence shown here is derived from an EMBL/GenBank/DDBJ whole genome shotgun (WGS) entry which is preliminary data.</text>
</comment>
<accession>A0ABR3FS65</accession>
<evidence type="ECO:0000256" key="5">
    <source>
        <dbReference type="ARBA" id="ARBA00023316"/>
    </source>
</evidence>
<keyword evidence="3" id="KW-0325">Glycoprotein</keyword>
<feature type="compositionally biased region" description="Polar residues" evidence="8">
    <location>
        <begin position="16"/>
        <end position="28"/>
    </location>
</feature>
<dbReference type="Gene3D" id="3.20.20.80">
    <property type="entry name" value="Glycosidases"/>
    <property type="match status" value="1"/>
</dbReference>
<feature type="region of interest" description="Disordered" evidence="8">
    <location>
        <begin position="92"/>
        <end position="125"/>
    </location>
</feature>
<proteinExistence type="inferred from homology"/>
<evidence type="ECO:0000256" key="9">
    <source>
        <dbReference type="SAM" id="Phobius"/>
    </source>
</evidence>
<keyword evidence="9" id="KW-0472">Membrane</keyword>
<keyword evidence="4" id="KW-0326">Glycosidase</keyword>
<keyword evidence="11" id="KW-1185">Reference proteome</keyword>
<evidence type="ECO:0000256" key="7">
    <source>
        <dbReference type="ARBA" id="ARBA00038929"/>
    </source>
</evidence>
<dbReference type="EMBL" id="JBAHYK010000118">
    <property type="protein sequence ID" value="KAL0578127.1"/>
    <property type="molecule type" value="Genomic_DNA"/>
</dbReference>
<dbReference type="InterPro" id="IPR017853">
    <property type="entry name" value="GH"/>
</dbReference>
<dbReference type="SUPFAM" id="SSF51445">
    <property type="entry name" value="(Trans)glycosidases"/>
    <property type="match status" value="1"/>
</dbReference>
<sequence length="744" mass="79375">MNEPRGSFAPLDSPRVESQLSTPNNSSPLLPEQPKDEGSGGYGGYTGAEDNKRGRKRTMICGLIGLAILIVVVLAVVLPVYFVVIKPNNDKKSENGASAGSGQVGGGSGNSQSPTGATSGSDGSEVITEDGVKFVYKNSFGGFWVQDPKEPFNNNARANSWTPPLNESWDFTKHRIYGVNLGGLFVIEPFISPALFQKYPNAATDEWTLSQAMAADTASGGLNQLEEHYKTFIVHNYTQTEQDIAEIAGAGLNWIRLPVPFWAIDVWPGEPFLAQTSWKYILRILGWARKYGIRVKLDLHTIPGSQNGYNHSGKFGQVNFLYGVMGIANAQRALNYIRIFTEFISQPEYANLVPIFGIVNEALVDQIGKDSLKSFYLEAHRMMRDITGFGEGKGAYMSIHDGFQDITSWAGFMPGADRVIMDSHPYFAFSNGANNDPIATGTDLTAGGVWPQQACNAWAPSFNKSRTGFGVTIAGEFSNGYNDCGLYVRGIPGSHTYGGDCSLYEDSSNWNETHKAGLKAFAMASMDATRDYFFWTWKIGKSLTNNRVEAPLWSYQLGLENGWMPKDPREADGYCAKLGITDNSFAGTYQPWMTGGVGAGTIAASATVGFEWPPASLSGVPAASISFVPTYTPTGTVSTLSGPSSASTIKGWFDASDTVSAPTTIAGCTYPDAWNAQDATVPASRCGAGGAGAGTGALTSPTATGAITPPTATGAITSPTGTTTTDTATRTGRSTTSLPTTTDI</sequence>
<name>A0ABR3FS65_9AGAR</name>
<dbReference type="Proteomes" id="UP001465976">
    <property type="component" value="Unassembled WGS sequence"/>
</dbReference>
<gene>
    <name evidence="10" type="ORF">V5O48_003870</name>
</gene>
<organism evidence="10 11">
    <name type="scientific">Marasmius crinis-equi</name>
    <dbReference type="NCBI Taxonomy" id="585013"/>
    <lineage>
        <taxon>Eukaryota</taxon>
        <taxon>Fungi</taxon>
        <taxon>Dikarya</taxon>
        <taxon>Basidiomycota</taxon>
        <taxon>Agaricomycotina</taxon>
        <taxon>Agaricomycetes</taxon>
        <taxon>Agaricomycetidae</taxon>
        <taxon>Agaricales</taxon>
        <taxon>Marasmiineae</taxon>
        <taxon>Marasmiaceae</taxon>
        <taxon>Marasmius</taxon>
    </lineage>
</organism>